<accession>A0A132ABF7</accession>
<dbReference type="OrthoDB" id="407555at2759"/>
<name>A0A132ABF7_SARSC</name>
<comment type="caution">
    <text evidence="1">The sequence shown here is derived from an EMBL/GenBank/DDBJ whole genome shotgun (WGS) entry which is preliminary data.</text>
</comment>
<gene>
    <name evidence="1" type="ORF">QR98_0067630</name>
</gene>
<evidence type="ECO:0000313" key="1">
    <source>
        <dbReference type="EMBL" id="KPM08247.1"/>
    </source>
</evidence>
<protein>
    <submittedName>
        <fullName evidence="1">Calmodulin-binding transcription activator (Camta)-like protein</fullName>
    </submittedName>
</protein>
<dbReference type="InterPro" id="IPR005559">
    <property type="entry name" value="CG-1_dom"/>
</dbReference>
<dbReference type="GO" id="GO:0003677">
    <property type="term" value="F:DNA binding"/>
    <property type="evidence" value="ECO:0007669"/>
    <property type="project" value="InterPro"/>
</dbReference>
<evidence type="ECO:0000313" key="2">
    <source>
        <dbReference type="Proteomes" id="UP000616769"/>
    </source>
</evidence>
<dbReference type="PROSITE" id="PS51437">
    <property type="entry name" value="CG_1"/>
    <property type="match status" value="1"/>
</dbReference>
<dbReference type="Proteomes" id="UP000616769">
    <property type="component" value="Unassembled WGS sequence"/>
</dbReference>
<dbReference type="VEuPathDB" id="VectorBase:SSCA005205"/>
<proteinExistence type="predicted"/>
<reference evidence="1 2" key="1">
    <citation type="journal article" date="2015" name="Parasit. Vectors">
        <title>Draft genome of the scabies mite.</title>
        <authorList>
            <person name="Rider S.D.Jr."/>
            <person name="Morgan M.S."/>
            <person name="Arlian L.G."/>
        </authorList>
    </citation>
    <scope>NUCLEOTIDE SEQUENCE [LARGE SCALE GENOMIC DNA]</scope>
    <source>
        <strain evidence="1">Arlian Lab</strain>
    </source>
</reference>
<sequence length="68" mass="8034">MTILVPEILESLQKSEHFPTNRHRWNTNEEIAALLISWDHHEKWLSEEVKLSEDVFARIVCDCDSTLE</sequence>
<dbReference type="AlphaFoldDB" id="A0A132ABF7"/>
<dbReference type="EMBL" id="JXLN01012241">
    <property type="protein sequence ID" value="KPM08247.1"/>
    <property type="molecule type" value="Genomic_DNA"/>
</dbReference>
<organism evidence="1 2">
    <name type="scientific">Sarcoptes scabiei</name>
    <name type="common">Itch mite</name>
    <name type="synonym">Acarus scabiei</name>
    <dbReference type="NCBI Taxonomy" id="52283"/>
    <lineage>
        <taxon>Eukaryota</taxon>
        <taxon>Metazoa</taxon>
        <taxon>Ecdysozoa</taxon>
        <taxon>Arthropoda</taxon>
        <taxon>Chelicerata</taxon>
        <taxon>Arachnida</taxon>
        <taxon>Acari</taxon>
        <taxon>Acariformes</taxon>
        <taxon>Sarcoptiformes</taxon>
        <taxon>Astigmata</taxon>
        <taxon>Psoroptidia</taxon>
        <taxon>Sarcoptoidea</taxon>
        <taxon>Sarcoptidae</taxon>
        <taxon>Sarcoptinae</taxon>
        <taxon>Sarcoptes</taxon>
    </lineage>
</organism>